<protein>
    <submittedName>
        <fullName evidence="3">Uncharacterized protein</fullName>
    </submittedName>
</protein>
<name>A0A2P5HLX8_DIAHE</name>
<reference evidence="3" key="1">
    <citation type="submission" date="2017-09" db="EMBL/GenBank/DDBJ databases">
        <title>Polyketide synthases of a Diaporthe helianthi virulent isolate.</title>
        <authorList>
            <person name="Baroncelli R."/>
        </authorList>
    </citation>
    <scope>NUCLEOTIDE SEQUENCE [LARGE SCALE GENOMIC DNA]</scope>
    <source>
        <strain evidence="3">7/96</strain>
    </source>
</reference>
<evidence type="ECO:0000256" key="2">
    <source>
        <dbReference type="SAM" id="MobiDB-lite"/>
    </source>
</evidence>
<keyword evidence="1" id="KW-0175">Coiled coil</keyword>
<organism evidence="3 4">
    <name type="scientific">Diaporthe helianthi</name>
    <dbReference type="NCBI Taxonomy" id="158607"/>
    <lineage>
        <taxon>Eukaryota</taxon>
        <taxon>Fungi</taxon>
        <taxon>Dikarya</taxon>
        <taxon>Ascomycota</taxon>
        <taxon>Pezizomycotina</taxon>
        <taxon>Sordariomycetes</taxon>
        <taxon>Sordariomycetidae</taxon>
        <taxon>Diaporthales</taxon>
        <taxon>Diaporthaceae</taxon>
        <taxon>Diaporthe</taxon>
    </lineage>
</organism>
<comment type="caution">
    <text evidence="3">The sequence shown here is derived from an EMBL/GenBank/DDBJ whole genome shotgun (WGS) entry which is preliminary data.</text>
</comment>
<proteinExistence type="predicted"/>
<dbReference type="OrthoDB" id="5244235at2759"/>
<sequence length="692" mass="75228">MPGSPVTPRHKPLPLSSPVGRASQLKKASSSQTLGVSPRSTGGRSRDGERVDSSGGRRTLESDRKRTRDLRHCSSSSTLSRATSNSLFSSSSGAGTIVGLSKDTSANRTVGSGQHRQSQDSYQGQPGRTPLAAINNGSNAPARNSRIGQENKENSMPAKAKHPDIGPARAYLPNLTTTSTTAGGGSKLPTVGAHAQAPPVLPQLRKLQKQIQTLKAENDDLRAAKIEQVTTIDDLRDQLRVRDDEHARAADRLRAEAATLKEEKWNLLGRVAELEQLQVQREQEAAAAAAATTERVARGHDGGGGYAASIRSAAPPTPSDHRGSEAGRYSVTGYDTPGSLYSGDHGDGGQARGTYHSASSSVVTASARSFVRQRTSIAESELTAASLVEEELGILSDQLAAHHEQHGKERQAMAAQLVELEGDLDVTRRQRDRAERRSRDLEARLATQVALVRHHSLASAAPVPTPPAPAPPPIPDLPVLTYAKVGFVWFDTVRSAFKYWGLSEFISQPDETLFAGTDPDREGRRLRAVVLLKRAMDDDILDDVMYLQNQKYISAPSTPGAGFQQPQGLPPEIESPYFLFHTAAILKRTVPSSLTDFGWLDRISESDFEGIEGFASLVNILNRRHSQLYGTTADHYDALVPKIQENMSRRFPYLEKSLMDPGSSPKKWWHLALWMSKMVKKRQGRIAGIDEP</sequence>
<feature type="coiled-coil region" evidence="1">
    <location>
        <begin position="410"/>
        <end position="444"/>
    </location>
</feature>
<accession>A0A2P5HLX8</accession>
<dbReference type="Proteomes" id="UP000094444">
    <property type="component" value="Unassembled WGS sequence"/>
</dbReference>
<evidence type="ECO:0000256" key="1">
    <source>
        <dbReference type="SAM" id="Coils"/>
    </source>
</evidence>
<evidence type="ECO:0000313" key="4">
    <source>
        <dbReference type="Proteomes" id="UP000094444"/>
    </source>
</evidence>
<evidence type="ECO:0000313" key="3">
    <source>
        <dbReference type="EMBL" id="POS71254.1"/>
    </source>
</evidence>
<feature type="compositionally biased region" description="Polar residues" evidence="2">
    <location>
        <begin position="102"/>
        <end position="126"/>
    </location>
</feature>
<dbReference type="InParanoid" id="A0A2P5HLX8"/>
<feature type="compositionally biased region" description="Basic and acidic residues" evidence="2">
    <location>
        <begin position="58"/>
        <end position="72"/>
    </location>
</feature>
<dbReference type="EMBL" id="MAVT02001328">
    <property type="protein sequence ID" value="POS71254.1"/>
    <property type="molecule type" value="Genomic_DNA"/>
</dbReference>
<feature type="compositionally biased region" description="Polar residues" evidence="2">
    <location>
        <begin position="135"/>
        <end position="148"/>
    </location>
</feature>
<feature type="compositionally biased region" description="Low complexity" evidence="2">
    <location>
        <begin position="74"/>
        <end position="92"/>
    </location>
</feature>
<gene>
    <name evidence="3" type="ORF">DHEL01_v210353</name>
</gene>
<feature type="region of interest" description="Disordered" evidence="2">
    <location>
        <begin position="290"/>
        <end position="355"/>
    </location>
</feature>
<feature type="compositionally biased region" description="Polar residues" evidence="2">
    <location>
        <begin position="26"/>
        <end position="43"/>
    </location>
</feature>
<dbReference type="AlphaFoldDB" id="A0A2P5HLX8"/>
<keyword evidence="4" id="KW-1185">Reference proteome</keyword>
<feature type="region of interest" description="Disordered" evidence="2">
    <location>
        <begin position="1"/>
        <end position="168"/>
    </location>
</feature>